<keyword evidence="5 12" id="KW-0813">Transport</keyword>
<evidence type="ECO:0000256" key="1">
    <source>
        <dbReference type="ARBA" id="ARBA00002442"/>
    </source>
</evidence>
<dbReference type="PANTHER" id="PTHR37531">
    <property type="entry name" value="HEME EXPORTER PROTEIN D"/>
    <property type="match status" value="1"/>
</dbReference>
<reference evidence="14" key="1">
    <citation type="submission" date="2022-08" db="EMBL/GenBank/DDBJ databases">
        <title>Catabolic pathway analysis in culturable SAR92 clade bacteria reveals their overlooked roles in DMSP degradation in coastal seas.</title>
        <authorList>
            <person name="He X."/>
            <person name="Zhang X."/>
            <person name="Zhang Y."/>
        </authorList>
    </citation>
    <scope>NUCLEOTIDE SEQUENCE</scope>
    <source>
        <strain evidence="14">H455</strain>
    </source>
</reference>
<evidence type="ECO:0000256" key="5">
    <source>
        <dbReference type="ARBA" id="ARBA00022448"/>
    </source>
</evidence>
<organism evidence="14 15">
    <name type="scientific">SAR92 clade bacterium H455</name>
    <dbReference type="NCBI Taxonomy" id="2974818"/>
    <lineage>
        <taxon>Bacteria</taxon>
        <taxon>Pseudomonadati</taxon>
        <taxon>Pseudomonadota</taxon>
        <taxon>Gammaproteobacteria</taxon>
        <taxon>Cellvibrionales</taxon>
        <taxon>Porticoccaceae</taxon>
        <taxon>SAR92 clade</taxon>
    </lineage>
</organism>
<comment type="subcellular location">
    <subcellularLocation>
        <location evidence="2 12">Cell inner membrane</location>
        <topology evidence="2 12">Single-pass membrane protein</topology>
    </subcellularLocation>
</comment>
<keyword evidence="7 12" id="KW-0997">Cell inner membrane</keyword>
<keyword evidence="8 12" id="KW-0812">Transmembrane</keyword>
<dbReference type="Pfam" id="PF04995">
    <property type="entry name" value="CcmD"/>
    <property type="match status" value="1"/>
</dbReference>
<comment type="function">
    <text evidence="1 12">Required for the export of heme to the periplasm for the biogenesis of c-type cytochromes.</text>
</comment>
<evidence type="ECO:0000313" key="15">
    <source>
        <dbReference type="Proteomes" id="UP001059934"/>
    </source>
</evidence>
<accession>A0ABY5TPK9</accession>
<evidence type="ECO:0000256" key="4">
    <source>
        <dbReference type="ARBA" id="ARBA00016461"/>
    </source>
</evidence>
<keyword evidence="15" id="KW-1185">Reference proteome</keyword>
<feature type="region of interest" description="Disordered" evidence="13">
    <location>
        <begin position="53"/>
        <end position="75"/>
    </location>
</feature>
<keyword evidence="10 12" id="KW-1133">Transmembrane helix</keyword>
<dbReference type="EMBL" id="CP103416">
    <property type="protein sequence ID" value="UVW34531.1"/>
    <property type="molecule type" value="Genomic_DNA"/>
</dbReference>
<evidence type="ECO:0000256" key="13">
    <source>
        <dbReference type="SAM" id="MobiDB-lite"/>
    </source>
</evidence>
<dbReference type="Proteomes" id="UP001059934">
    <property type="component" value="Chromosome"/>
</dbReference>
<evidence type="ECO:0000256" key="11">
    <source>
        <dbReference type="ARBA" id="ARBA00023136"/>
    </source>
</evidence>
<evidence type="ECO:0000256" key="9">
    <source>
        <dbReference type="ARBA" id="ARBA00022748"/>
    </source>
</evidence>
<feature type="compositionally biased region" description="Basic and acidic residues" evidence="13">
    <location>
        <begin position="53"/>
        <end position="62"/>
    </location>
</feature>
<comment type="similarity">
    <text evidence="3 12">Belongs to the CcmD/CycX/HelD family.</text>
</comment>
<evidence type="ECO:0000256" key="3">
    <source>
        <dbReference type="ARBA" id="ARBA00008741"/>
    </source>
</evidence>
<name>A0ABY5TPK9_9GAMM</name>
<evidence type="ECO:0000256" key="10">
    <source>
        <dbReference type="ARBA" id="ARBA00022989"/>
    </source>
</evidence>
<dbReference type="PANTHER" id="PTHR37531:SF1">
    <property type="entry name" value="HEME EXPORTER PROTEIN D"/>
    <property type="match status" value="1"/>
</dbReference>
<evidence type="ECO:0000256" key="2">
    <source>
        <dbReference type="ARBA" id="ARBA00004377"/>
    </source>
</evidence>
<protein>
    <recommendedName>
        <fullName evidence="4 12">Heme exporter protein D</fullName>
    </recommendedName>
</protein>
<feature type="transmembrane region" description="Helical" evidence="12">
    <location>
        <begin position="17"/>
        <end position="39"/>
    </location>
</feature>
<dbReference type="InterPro" id="IPR052075">
    <property type="entry name" value="Heme_exporter_D"/>
</dbReference>
<evidence type="ECO:0000313" key="14">
    <source>
        <dbReference type="EMBL" id="UVW34531.1"/>
    </source>
</evidence>
<keyword evidence="6 12" id="KW-1003">Cell membrane</keyword>
<evidence type="ECO:0000256" key="8">
    <source>
        <dbReference type="ARBA" id="ARBA00022692"/>
    </source>
</evidence>
<evidence type="ECO:0000256" key="7">
    <source>
        <dbReference type="ARBA" id="ARBA00022519"/>
    </source>
</evidence>
<dbReference type="NCBIfam" id="TIGR03141">
    <property type="entry name" value="cytochro_ccmD"/>
    <property type="match status" value="1"/>
</dbReference>
<proteinExistence type="inferred from homology"/>
<keyword evidence="11 12" id="KW-0472">Membrane</keyword>
<keyword evidence="9 12" id="KW-0201">Cytochrome c-type biogenesis</keyword>
<evidence type="ECO:0000256" key="12">
    <source>
        <dbReference type="RuleBase" id="RU363101"/>
    </source>
</evidence>
<dbReference type="InterPro" id="IPR007078">
    <property type="entry name" value="Haem_export_protD_CcmD"/>
</dbReference>
<evidence type="ECO:0000256" key="6">
    <source>
        <dbReference type="ARBA" id="ARBA00022475"/>
    </source>
</evidence>
<sequence length="75" mass="8570">MYFESFEALLNMSGHGVYVWSSLAVTLAAMLWLVIAPLFKQRALLQEVNRDIQRQQDRERAAKTASLSDSHEESN</sequence>
<gene>
    <name evidence="14" type="primary">ccmD</name>
    <name evidence="14" type="ORF">NYF23_10990</name>
</gene>